<dbReference type="EMBL" id="CAJOBG010074050">
    <property type="protein sequence ID" value="CAF4606172.1"/>
    <property type="molecule type" value="Genomic_DNA"/>
</dbReference>
<feature type="non-terminal residue" evidence="2">
    <location>
        <position position="76"/>
    </location>
</feature>
<feature type="non-terminal residue" evidence="2">
    <location>
        <position position="1"/>
    </location>
</feature>
<reference evidence="2" key="1">
    <citation type="submission" date="2021-02" db="EMBL/GenBank/DDBJ databases">
        <authorList>
            <person name="Nowell W R."/>
        </authorList>
    </citation>
    <scope>NUCLEOTIDE SEQUENCE</scope>
</reference>
<feature type="domain" description="MI" evidence="1">
    <location>
        <begin position="1"/>
        <end position="76"/>
    </location>
</feature>
<dbReference type="SUPFAM" id="SSF48371">
    <property type="entry name" value="ARM repeat"/>
    <property type="match status" value="1"/>
</dbReference>
<dbReference type="InterPro" id="IPR003891">
    <property type="entry name" value="Initiation_fac_eIF4g_MI"/>
</dbReference>
<proteinExistence type="predicted"/>
<evidence type="ECO:0000313" key="2">
    <source>
        <dbReference type="EMBL" id="CAF4606172.1"/>
    </source>
</evidence>
<organism evidence="2 3">
    <name type="scientific">Rotaria magnacalcarata</name>
    <dbReference type="NCBI Taxonomy" id="392030"/>
    <lineage>
        <taxon>Eukaryota</taxon>
        <taxon>Metazoa</taxon>
        <taxon>Spiralia</taxon>
        <taxon>Gnathifera</taxon>
        <taxon>Rotifera</taxon>
        <taxon>Eurotatoria</taxon>
        <taxon>Bdelloidea</taxon>
        <taxon>Philodinida</taxon>
        <taxon>Philodinidae</taxon>
        <taxon>Rotaria</taxon>
    </lineage>
</organism>
<dbReference type="Gene3D" id="1.25.40.180">
    <property type="match status" value="1"/>
</dbReference>
<gene>
    <name evidence="2" type="ORF">OVN521_LOCUS45363</name>
</gene>
<accession>A0A821C8I4</accession>
<evidence type="ECO:0000313" key="3">
    <source>
        <dbReference type="Proteomes" id="UP000663866"/>
    </source>
</evidence>
<dbReference type="Proteomes" id="UP000663866">
    <property type="component" value="Unassembled WGS sequence"/>
</dbReference>
<name>A0A821C8I4_9BILA</name>
<dbReference type="InterPro" id="IPR016024">
    <property type="entry name" value="ARM-type_fold"/>
</dbReference>
<keyword evidence="3" id="KW-1185">Reference proteome</keyword>
<protein>
    <recommendedName>
        <fullName evidence="1">MI domain-containing protein</fullName>
    </recommendedName>
</protein>
<dbReference type="PROSITE" id="PS51366">
    <property type="entry name" value="MI"/>
    <property type="match status" value="1"/>
</dbReference>
<comment type="caution">
    <text evidence="2">The sequence shown here is derived from an EMBL/GenBank/DDBJ whole genome shotgun (WGS) entry which is preliminary data.</text>
</comment>
<evidence type="ECO:0000259" key="1">
    <source>
        <dbReference type="PROSITE" id="PS51366"/>
    </source>
</evidence>
<dbReference type="Pfam" id="PF02847">
    <property type="entry name" value="MA3"/>
    <property type="match status" value="1"/>
</dbReference>
<dbReference type="AlphaFoldDB" id="A0A821C8I4"/>
<sequence>VREVFTNVLDAKPRARRVVGDLLDAAHNENIISEKAFLAGVKMIIEAAPDYTVDIPLIWQYIGEIIGAFIGARASN</sequence>